<dbReference type="STRING" id="1230097.A0A423XP90"/>
<organism evidence="2 3">
    <name type="scientific">Cytospora leucostoma</name>
    <dbReference type="NCBI Taxonomy" id="1230097"/>
    <lineage>
        <taxon>Eukaryota</taxon>
        <taxon>Fungi</taxon>
        <taxon>Dikarya</taxon>
        <taxon>Ascomycota</taxon>
        <taxon>Pezizomycotina</taxon>
        <taxon>Sordariomycetes</taxon>
        <taxon>Sordariomycetidae</taxon>
        <taxon>Diaporthales</taxon>
        <taxon>Cytosporaceae</taxon>
        <taxon>Cytospora</taxon>
    </lineage>
</organism>
<gene>
    <name evidence="2" type="ORF">VPNG_00323</name>
</gene>
<protein>
    <recommendedName>
        <fullName evidence="4">dUTPase-like domain-containing protein</fullName>
    </recommendedName>
</protein>
<comment type="caution">
    <text evidence="2">The sequence shown here is derived from an EMBL/GenBank/DDBJ whole genome shotgun (WGS) entry which is preliminary data.</text>
</comment>
<dbReference type="Gene3D" id="2.70.40.10">
    <property type="match status" value="1"/>
</dbReference>
<name>A0A423XP90_9PEZI</name>
<dbReference type="AlphaFoldDB" id="A0A423XP90"/>
<keyword evidence="3" id="KW-1185">Reference proteome</keyword>
<feature type="region of interest" description="Disordered" evidence="1">
    <location>
        <begin position="70"/>
        <end position="89"/>
    </location>
</feature>
<dbReference type="InParanoid" id="A0A423XP90"/>
<dbReference type="InterPro" id="IPR036157">
    <property type="entry name" value="dUTPase-like_sf"/>
</dbReference>
<evidence type="ECO:0000256" key="1">
    <source>
        <dbReference type="SAM" id="MobiDB-lite"/>
    </source>
</evidence>
<dbReference type="EMBL" id="LKEB01000001">
    <property type="protein sequence ID" value="ROW18328.1"/>
    <property type="molecule type" value="Genomic_DNA"/>
</dbReference>
<evidence type="ECO:0000313" key="3">
    <source>
        <dbReference type="Proteomes" id="UP000285146"/>
    </source>
</evidence>
<proteinExistence type="predicted"/>
<dbReference type="SUPFAM" id="SSF51283">
    <property type="entry name" value="dUTPase-like"/>
    <property type="match status" value="1"/>
</dbReference>
<dbReference type="Proteomes" id="UP000285146">
    <property type="component" value="Unassembled WGS sequence"/>
</dbReference>
<feature type="region of interest" description="Disordered" evidence="1">
    <location>
        <begin position="1"/>
        <end position="21"/>
    </location>
</feature>
<evidence type="ECO:0008006" key="4">
    <source>
        <dbReference type="Google" id="ProtNLM"/>
    </source>
</evidence>
<sequence length="89" mass="8881">MTSTRPRPLSFPHEARLSSTQTSAWPYPLVPVLEVNELEESVRGAGGFGSTGGFASQVAQAVVGAVSGGAAVDGPSDAVPAAAAEKPSS</sequence>
<reference evidence="2 3" key="1">
    <citation type="submission" date="2015-09" db="EMBL/GenBank/DDBJ databases">
        <title>Host preference determinants of Valsa canker pathogens revealed by comparative genomics.</title>
        <authorList>
            <person name="Yin Z."/>
            <person name="Huang L."/>
        </authorList>
    </citation>
    <scope>NUCLEOTIDE SEQUENCE [LARGE SCALE GENOMIC DNA]</scope>
    <source>
        <strain evidence="2 3">SXYLt</strain>
    </source>
</reference>
<evidence type="ECO:0000313" key="2">
    <source>
        <dbReference type="EMBL" id="ROW18328.1"/>
    </source>
</evidence>
<accession>A0A423XP90</accession>